<evidence type="ECO:0000313" key="2">
    <source>
        <dbReference type="Proteomes" id="UP000810207"/>
    </source>
</evidence>
<keyword evidence="2" id="KW-1185">Reference proteome</keyword>
<name>A0ABS4RUA2_PAEXY</name>
<gene>
    <name evidence="1" type="ORF">J2Z28_002935</name>
</gene>
<reference evidence="1 2" key="1">
    <citation type="submission" date="2021-03" db="EMBL/GenBank/DDBJ databases">
        <title>Genomic Encyclopedia of Type Strains, Phase IV (KMG-IV): sequencing the most valuable type-strain genomes for metagenomic binning, comparative biology and taxonomic classification.</title>
        <authorList>
            <person name="Goeker M."/>
        </authorList>
    </citation>
    <scope>NUCLEOTIDE SEQUENCE [LARGE SCALE GENOMIC DNA]</scope>
    <source>
        <strain evidence="1 2">DSM 21292</strain>
    </source>
</reference>
<sequence length="49" mass="5834">MTTNVNFANLFKRLHQFHNSLKMDFMKLDIDISNRFDLYLDLIEATKGL</sequence>
<accession>A0ABS4RUA2</accession>
<evidence type="ECO:0000313" key="1">
    <source>
        <dbReference type="EMBL" id="MBP2246304.1"/>
    </source>
</evidence>
<dbReference type="Proteomes" id="UP000810207">
    <property type="component" value="Unassembled WGS sequence"/>
</dbReference>
<protein>
    <submittedName>
        <fullName evidence="1">Uncharacterized protein</fullName>
    </submittedName>
</protein>
<dbReference type="EMBL" id="JAGIKV010000009">
    <property type="protein sequence ID" value="MBP2246304.1"/>
    <property type="molecule type" value="Genomic_DNA"/>
</dbReference>
<proteinExistence type="predicted"/>
<organism evidence="1 2">
    <name type="scientific">Paenibacillus xylanexedens</name>
    <dbReference type="NCBI Taxonomy" id="528191"/>
    <lineage>
        <taxon>Bacteria</taxon>
        <taxon>Bacillati</taxon>
        <taxon>Bacillota</taxon>
        <taxon>Bacilli</taxon>
        <taxon>Bacillales</taxon>
        <taxon>Paenibacillaceae</taxon>
        <taxon>Paenibacillus</taxon>
    </lineage>
</organism>
<comment type="caution">
    <text evidence="1">The sequence shown here is derived from an EMBL/GenBank/DDBJ whole genome shotgun (WGS) entry which is preliminary data.</text>
</comment>